<dbReference type="CDD" id="cd08891">
    <property type="entry name" value="SRPBCC_CalC"/>
    <property type="match status" value="1"/>
</dbReference>
<dbReference type="InterPro" id="IPR013538">
    <property type="entry name" value="ASHA1/2-like_C"/>
</dbReference>
<dbReference type="Pfam" id="PF08327">
    <property type="entry name" value="AHSA1"/>
    <property type="match status" value="1"/>
</dbReference>
<dbReference type="OrthoDB" id="793407at2"/>
<comment type="caution">
    <text evidence="3">The sequence shown here is derived from an EMBL/GenBank/DDBJ whole genome shotgun (WGS) entry which is preliminary data.</text>
</comment>
<gene>
    <name evidence="3" type="ORF">DJ021_06850</name>
</gene>
<reference evidence="4" key="1">
    <citation type="submission" date="2018-05" db="EMBL/GenBank/DDBJ databases">
        <authorList>
            <person name="Li X."/>
        </authorList>
    </citation>
    <scope>NUCLEOTIDE SEQUENCE [LARGE SCALE GENOMIC DNA]</scope>
    <source>
        <strain evidence="4">HKS-05</strain>
    </source>
</reference>
<dbReference type="AlphaFoldDB" id="A0A328AY06"/>
<keyword evidence="4" id="KW-1185">Reference proteome</keyword>
<evidence type="ECO:0000313" key="3">
    <source>
        <dbReference type="EMBL" id="RAK59539.1"/>
    </source>
</evidence>
<proteinExistence type="inferred from homology"/>
<feature type="domain" description="Activator of Hsp90 ATPase homologue 1/2-like C-terminal" evidence="2">
    <location>
        <begin position="18"/>
        <end position="155"/>
    </location>
</feature>
<comment type="similarity">
    <text evidence="1">Belongs to the AHA1 family.</text>
</comment>
<evidence type="ECO:0000259" key="2">
    <source>
        <dbReference type="Pfam" id="PF08327"/>
    </source>
</evidence>
<evidence type="ECO:0000256" key="1">
    <source>
        <dbReference type="ARBA" id="ARBA00006817"/>
    </source>
</evidence>
<dbReference type="EMBL" id="QFYP01000001">
    <property type="protein sequence ID" value="RAK59539.1"/>
    <property type="molecule type" value="Genomic_DNA"/>
</dbReference>
<organism evidence="3 4">
    <name type="scientific">Phenylobacterium hankyongense</name>
    <dbReference type="NCBI Taxonomy" id="1813876"/>
    <lineage>
        <taxon>Bacteria</taxon>
        <taxon>Pseudomonadati</taxon>
        <taxon>Pseudomonadota</taxon>
        <taxon>Alphaproteobacteria</taxon>
        <taxon>Caulobacterales</taxon>
        <taxon>Caulobacteraceae</taxon>
        <taxon>Phenylobacterium</taxon>
    </lineage>
</organism>
<sequence>MNQVIQPAAIRKTLTVRATPEKAFAVFTDGFDRWWPKSHTIGKSPLKTAVIEPRVGGRWYGLSEAGTEDLWGDVLAWEPPSRLVLAWRINGEWTYDPALLTEVEVRFTAVGDGETRVDFEHRDLERFGGSTQADETRVSMDGGWGKILESFQAAAEA</sequence>
<dbReference type="Gene3D" id="3.30.530.20">
    <property type="match status" value="1"/>
</dbReference>
<dbReference type="Proteomes" id="UP000249842">
    <property type="component" value="Unassembled WGS sequence"/>
</dbReference>
<accession>A0A328AY06</accession>
<dbReference type="InterPro" id="IPR023393">
    <property type="entry name" value="START-like_dom_sf"/>
</dbReference>
<name>A0A328AY06_9CAUL</name>
<dbReference type="RefSeq" id="WP_111456832.1">
    <property type="nucleotide sequence ID" value="NZ_QFYP01000001.1"/>
</dbReference>
<evidence type="ECO:0000313" key="4">
    <source>
        <dbReference type="Proteomes" id="UP000249842"/>
    </source>
</evidence>
<protein>
    <submittedName>
        <fullName evidence="3">ATPase</fullName>
    </submittedName>
</protein>
<dbReference type="SUPFAM" id="SSF55961">
    <property type="entry name" value="Bet v1-like"/>
    <property type="match status" value="1"/>
</dbReference>